<feature type="non-terminal residue" evidence="2">
    <location>
        <position position="1"/>
    </location>
</feature>
<gene>
    <name evidence="2" type="ORF">B0H66DRAFT_618914</name>
</gene>
<dbReference type="AlphaFoldDB" id="A0AAE0M7G3"/>
<name>A0AAE0M7G3_9PEZI</name>
<evidence type="ECO:0000313" key="2">
    <source>
        <dbReference type="EMBL" id="KAK3321785.1"/>
    </source>
</evidence>
<organism evidence="2 3">
    <name type="scientific">Apodospora peruviana</name>
    <dbReference type="NCBI Taxonomy" id="516989"/>
    <lineage>
        <taxon>Eukaryota</taxon>
        <taxon>Fungi</taxon>
        <taxon>Dikarya</taxon>
        <taxon>Ascomycota</taxon>
        <taxon>Pezizomycotina</taxon>
        <taxon>Sordariomycetes</taxon>
        <taxon>Sordariomycetidae</taxon>
        <taxon>Sordariales</taxon>
        <taxon>Lasiosphaeriaceae</taxon>
        <taxon>Apodospora</taxon>
    </lineage>
</organism>
<sequence length="185" mass="20754">SKSKEVIPLARLFHLRLLALLLLLLALPLVPLLVRTFSKNLVVLLGRVTCLAASLEVLRWVTKLATHHVPNFLNIVLQPGRTAGVDALRSEWMIALSYVLLDLLAALVTPVDLLAHLGDLVMRVFLERGCVVGRQVRTMESDGLVMWRCERWWPASVFVCICAQRVEDGQIDPRQRLCGEQAVFV</sequence>
<comment type="caution">
    <text evidence="2">The sequence shown here is derived from an EMBL/GenBank/DDBJ whole genome shotgun (WGS) entry which is preliminary data.</text>
</comment>
<keyword evidence="1" id="KW-1133">Transmembrane helix</keyword>
<feature type="transmembrane region" description="Helical" evidence="1">
    <location>
        <begin position="12"/>
        <end position="34"/>
    </location>
</feature>
<accession>A0AAE0M7G3</accession>
<protein>
    <submittedName>
        <fullName evidence="2">Uncharacterized protein</fullName>
    </submittedName>
</protein>
<reference evidence="2" key="1">
    <citation type="journal article" date="2023" name="Mol. Phylogenet. Evol.">
        <title>Genome-scale phylogeny and comparative genomics of the fungal order Sordariales.</title>
        <authorList>
            <person name="Hensen N."/>
            <person name="Bonometti L."/>
            <person name="Westerberg I."/>
            <person name="Brannstrom I.O."/>
            <person name="Guillou S."/>
            <person name="Cros-Aarteil S."/>
            <person name="Calhoun S."/>
            <person name="Haridas S."/>
            <person name="Kuo A."/>
            <person name="Mondo S."/>
            <person name="Pangilinan J."/>
            <person name="Riley R."/>
            <person name="LaButti K."/>
            <person name="Andreopoulos B."/>
            <person name="Lipzen A."/>
            <person name="Chen C."/>
            <person name="Yan M."/>
            <person name="Daum C."/>
            <person name="Ng V."/>
            <person name="Clum A."/>
            <person name="Steindorff A."/>
            <person name="Ohm R.A."/>
            <person name="Martin F."/>
            <person name="Silar P."/>
            <person name="Natvig D.O."/>
            <person name="Lalanne C."/>
            <person name="Gautier V."/>
            <person name="Ament-Velasquez S.L."/>
            <person name="Kruys A."/>
            <person name="Hutchinson M.I."/>
            <person name="Powell A.J."/>
            <person name="Barry K."/>
            <person name="Miller A.N."/>
            <person name="Grigoriev I.V."/>
            <person name="Debuchy R."/>
            <person name="Gladieux P."/>
            <person name="Hiltunen Thoren M."/>
            <person name="Johannesson H."/>
        </authorList>
    </citation>
    <scope>NUCLEOTIDE SEQUENCE</scope>
    <source>
        <strain evidence="2">CBS 118394</strain>
    </source>
</reference>
<keyword evidence="1" id="KW-0812">Transmembrane</keyword>
<keyword evidence="1" id="KW-0472">Membrane</keyword>
<dbReference type="Proteomes" id="UP001283341">
    <property type="component" value="Unassembled WGS sequence"/>
</dbReference>
<reference evidence="2" key="2">
    <citation type="submission" date="2023-06" db="EMBL/GenBank/DDBJ databases">
        <authorList>
            <consortium name="Lawrence Berkeley National Laboratory"/>
            <person name="Haridas S."/>
            <person name="Hensen N."/>
            <person name="Bonometti L."/>
            <person name="Westerberg I."/>
            <person name="Brannstrom I.O."/>
            <person name="Guillou S."/>
            <person name="Cros-Aarteil S."/>
            <person name="Calhoun S."/>
            <person name="Kuo A."/>
            <person name="Mondo S."/>
            <person name="Pangilinan J."/>
            <person name="Riley R."/>
            <person name="Labutti K."/>
            <person name="Andreopoulos B."/>
            <person name="Lipzen A."/>
            <person name="Chen C."/>
            <person name="Yanf M."/>
            <person name="Daum C."/>
            <person name="Ng V."/>
            <person name="Clum A."/>
            <person name="Steindorff A."/>
            <person name="Ohm R."/>
            <person name="Martin F."/>
            <person name="Silar P."/>
            <person name="Natvig D."/>
            <person name="Lalanne C."/>
            <person name="Gautier V."/>
            <person name="Ament-Velasquez S.L."/>
            <person name="Kruys A."/>
            <person name="Hutchinson M.I."/>
            <person name="Powell A.J."/>
            <person name="Barry K."/>
            <person name="Miller A.N."/>
            <person name="Grigoriev I.V."/>
            <person name="Debuchy R."/>
            <person name="Gladieux P."/>
            <person name="Thoren M.H."/>
            <person name="Johannesson H."/>
        </authorList>
    </citation>
    <scope>NUCLEOTIDE SEQUENCE</scope>
    <source>
        <strain evidence="2">CBS 118394</strain>
    </source>
</reference>
<evidence type="ECO:0000313" key="3">
    <source>
        <dbReference type="Proteomes" id="UP001283341"/>
    </source>
</evidence>
<evidence type="ECO:0000256" key="1">
    <source>
        <dbReference type="SAM" id="Phobius"/>
    </source>
</evidence>
<keyword evidence="3" id="KW-1185">Reference proteome</keyword>
<proteinExistence type="predicted"/>
<dbReference type="EMBL" id="JAUEDM010000003">
    <property type="protein sequence ID" value="KAK3321785.1"/>
    <property type="molecule type" value="Genomic_DNA"/>
</dbReference>